<feature type="chain" id="PRO_5019000562" evidence="8">
    <location>
        <begin position="24"/>
        <end position="150"/>
    </location>
</feature>
<dbReference type="EMBL" id="SACR01000001">
    <property type="protein sequence ID" value="RVU49573.1"/>
    <property type="molecule type" value="Genomic_DNA"/>
</dbReference>
<evidence type="ECO:0000256" key="3">
    <source>
        <dbReference type="ARBA" id="ARBA00022723"/>
    </source>
</evidence>
<keyword evidence="5 6" id="KW-0408">Iron</keyword>
<dbReference type="PIRSF" id="PIRSF000027">
    <property type="entry name" value="Cytc_c_prime"/>
    <property type="match status" value="1"/>
</dbReference>
<evidence type="ECO:0000256" key="4">
    <source>
        <dbReference type="ARBA" id="ARBA00022982"/>
    </source>
</evidence>
<name>A0A437RS42_9BURK</name>
<evidence type="ECO:0000256" key="8">
    <source>
        <dbReference type="SAM" id="SignalP"/>
    </source>
</evidence>
<protein>
    <submittedName>
        <fullName evidence="9">Cytochrome c</fullName>
    </submittedName>
</protein>
<evidence type="ECO:0000256" key="5">
    <source>
        <dbReference type="ARBA" id="ARBA00023004"/>
    </source>
</evidence>
<feature type="binding site" description="axial binding residue" evidence="6">
    <location>
        <position position="144"/>
    </location>
    <ligand>
        <name>heme c</name>
        <dbReference type="ChEBI" id="CHEBI:61717"/>
    </ligand>
    <ligandPart>
        <name>Fe</name>
        <dbReference type="ChEBI" id="CHEBI:18248"/>
    </ligandPart>
</feature>
<dbReference type="GO" id="GO:0009055">
    <property type="term" value="F:electron transfer activity"/>
    <property type="evidence" value="ECO:0007669"/>
    <property type="project" value="InterPro"/>
</dbReference>
<dbReference type="PROSITE" id="PS51009">
    <property type="entry name" value="CYTCII"/>
    <property type="match status" value="1"/>
</dbReference>
<dbReference type="InterPro" id="IPR012127">
    <property type="entry name" value="Cyt_c_prime"/>
</dbReference>
<feature type="binding site" description="covalent" evidence="7">
    <location>
        <position position="143"/>
    </location>
    <ligand>
        <name>heme c</name>
        <dbReference type="ChEBI" id="CHEBI:61717"/>
    </ligand>
</feature>
<evidence type="ECO:0000256" key="1">
    <source>
        <dbReference type="ARBA" id="ARBA00022448"/>
    </source>
</evidence>
<keyword evidence="8" id="KW-0732">Signal</keyword>
<dbReference type="OrthoDB" id="5520910at2"/>
<comment type="caution">
    <text evidence="9">The sequence shown here is derived from an EMBL/GenBank/DDBJ whole genome shotgun (WGS) entry which is preliminary data.</text>
</comment>
<accession>A0A437RS42</accession>
<feature type="binding site" description="covalent" evidence="7">
    <location>
        <position position="140"/>
    </location>
    <ligand>
        <name>heme c</name>
        <dbReference type="ChEBI" id="CHEBI:61717"/>
    </ligand>
</feature>
<keyword evidence="3 6" id="KW-0479">Metal-binding</keyword>
<dbReference type="GO" id="GO:0042597">
    <property type="term" value="C:periplasmic space"/>
    <property type="evidence" value="ECO:0007669"/>
    <property type="project" value="InterPro"/>
</dbReference>
<evidence type="ECO:0000256" key="2">
    <source>
        <dbReference type="ARBA" id="ARBA00022617"/>
    </source>
</evidence>
<evidence type="ECO:0000313" key="10">
    <source>
        <dbReference type="Proteomes" id="UP000285575"/>
    </source>
</evidence>
<evidence type="ECO:0000256" key="7">
    <source>
        <dbReference type="PIRSR" id="PIRSR000027-2"/>
    </source>
</evidence>
<dbReference type="InterPro" id="IPR002321">
    <property type="entry name" value="Cyt_c_II"/>
</dbReference>
<evidence type="ECO:0000256" key="6">
    <source>
        <dbReference type="PIRSR" id="PIRSR000027-1"/>
    </source>
</evidence>
<evidence type="ECO:0000313" key="9">
    <source>
        <dbReference type="EMBL" id="RVU49573.1"/>
    </source>
</evidence>
<keyword evidence="4" id="KW-0249">Electron transport</keyword>
<proteinExistence type="predicted"/>
<dbReference type="GO" id="GO:0005506">
    <property type="term" value="F:iron ion binding"/>
    <property type="evidence" value="ECO:0007669"/>
    <property type="project" value="InterPro"/>
</dbReference>
<dbReference type="RefSeq" id="WP_128227209.1">
    <property type="nucleotide sequence ID" value="NZ_SACR01000001.1"/>
</dbReference>
<feature type="signal peptide" evidence="8">
    <location>
        <begin position="1"/>
        <end position="23"/>
    </location>
</feature>
<reference evidence="9 10" key="1">
    <citation type="submission" date="2019-01" db="EMBL/GenBank/DDBJ databases">
        <authorList>
            <person name="Chen W.-M."/>
        </authorList>
    </citation>
    <scope>NUCLEOTIDE SEQUENCE [LARGE SCALE GENOMIC DNA]</scope>
    <source>
        <strain evidence="9 10">KYPY4</strain>
    </source>
</reference>
<organism evidence="9 10">
    <name type="scientific">Rubrivivax rivuli</name>
    <dbReference type="NCBI Taxonomy" id="1862385"/>
    <lineage>
        <taxon>Bacteria</taxon>
        <taxon>Pseudomonadati</taxon>
        <taxon>Pseudomonadota</taxon>
        <taxon>Betaproteobacteria</taxon>
        <taxon>Burkholderiales</taxon>
        <taxon>Sphaerotilaceae</taxon>
        <taxon>Rubrivivax</taxon>
    </lineage>
</organism>
<keyword evidence="1" id="KW-0813">Transport</keyword>
<dbReference type="AlphaFoldDB" id="A0A437RS42"/>
<dbReference type="SUPFAM" id="SSF47175">
    <property type="entry name" value="Cytochromes"/>
    <property type="match status" value="1"/>
</dbReference>
<keyword evidence="10" id="KW-1185">Reference proteome</keyword>
<dbReference type="Pfam" id="PF01322">
    <property type="entry name" value="Cytochrom_C_2"/>
    <property type="match status" value="1"/>
</dbReference>
<dbReference type="Proteomes" id="UP000285575">
    <property type="component" value="Unassembled WGS sequence"/>
</dbReference>
<dbReference type="GO" id="GO:0022900">
    <property type="term" value="P:electron transport chain"/>
    <property type="evidence" value="ECO:0007669"/>
    <property type="project" value="InterPro"/>
</dbReference>
<keyword evidence="2 7" id="KW-0349">Heme</keyword>
<dbReference type="InterPro" id="IPR010980">
    <property type="entry name" value="Cyt_c/b562"/>
</dbReference>
<dbReference type="Gene3D" id="1.20.120.10">
    <property type="entry name" value="Cytochrome c/b562"/>
    <property type="match status" value="1"/>
</dbReference>
<dbReference type="GO" id="GO:0020037">
    <property type="term" value="F:heme binding"/>
    <property type="evidence" value="ECO:0007669"/>
    <property type="project" value="InterPro"/>
</dbReference>
<comment type="PTM">
    <text evidence="7">Binds 1 heme group per subunit.</text>
</comment>
<gene>
    <name evidence="9" type="ORF">EOE66_03165</name>
</gene>
<sequence length="150" mass="15611">MQRLLLTAAAAVLGLATALPAAAQFQKPEDAVKYRKAGFTVMAAHFSRLGAMAQGRVPFDAATAQANAEIVAQMSKLPFAGFVDGTSGTEKGAPKANVWSDRAKFDAGAKKLQDEAAKLVASAKTLDGLKAQFGPTAGTCKACHDDFRNP</sequence>